<dbReference type="Proteomes" id="UP000016843">
    <property type="component" value="Unassembled WGS sequence"/>
</dbReference>
<organism evidence="1 2">
    <name type="scientific">Rhodonellum psychrophilum GCM71 = DSM 17998</name>
    <dbReference type="NCBI Taxonomy" id="1123057"/>
    <lineage>
        <taxon>Bacteria</taxon>
        <taxon>Pseudomonadati</taxon>
        <taxon>Bacteroidota</taxon>
        <taxon>Cytophagia</taxon>
        <taxon>Cytophagales</taxon>
        <taxon>Cytophagaceae</taxon>
        <taxon>Rhodonellum</taxon>
    </lineage>
</organism>
<evidence type="ECO:0000313" key="1">
    <source>
        <dbReference type="EMBL" id="ERM84649.1"/>
    </source>
</evidence>
<comment type="caution">
    <text evidence="1">The sequence shown here is derived from an EMBL/GenBank/DDBJ whole genome shotgun (WGS) entry which is preliminary data.</text>
</comment>
<dbReference type="EMBL" id="AWXR01000003">
    <property type="protein sequence ID" value="ERM84649.1"/>
    <property type="molecule type" value="Genomic_DNA"/>
</dbReference>
<protein>
    <submittedName>
        <fullName evidence="1">Uncharacterized protein</fullName>
    </submittedName>
</protein>
<evidence type="ECO:0000313" key="2">
    <source>
        <dbReference type="Proteomes" id="UP000016843"/>
    </source>
</evidence>
<dbReference type="AlphaFoldDB" id="U5C499"/>
<keyword evidence="2" id="KW-1185">Reference proteome</keyword>
<proteinExistence type="predicted"/>
<name>U5C499_9BACT</name>
<gene>
    <name evidence="1" type="ORF">P872_24850</name>
</gene>
<reference evidence="1 2" key="1">
    <citation type="journal article" date="2013" name="Genome Announc.">
        <title>Draft Genome Sequence of the Psychrophilic and Alkaliphilic Rhodonellum psychrophilum Strain GCM71T.</title>
        <authorList>
            <person name="Hauptmann A.L."/>
            <person name="Glaring M.A."/>
            <person name="Hallin P.F."/>
            <person name="Prieme A."/>
            <person name="Stougaard P."/>
        </authorList>
    </citation>
    <scope>NUCLEOTIDE SEQUENCE [LARGE SCALE GENOMIC DNA]</scope>
    <source>
        <strain evidence="1 2">GCM71</strain>
    </source>
</reference>
<sequence length="44" mass="5243">MLCKCLFFFKFCFGQKGGIGEVEPSKFKWIDEIYIFWGLKEKSN</sequence>
<accession>U5C499</accession>